<evidence type="ECO:0000256" key="1">
    <source>
        <dbReference type="SAM" id="MobiDB-lite"/>
    </source>
</evidence>
<evidence type="ECO:0000313" key="3">
    <source>
        <dbReference type="Proteomes" id="UP000246085"/>
    </source>
</evidence>
<protein>
    <submittedName>
        <fullName evidence="2">Uncharacterized protein</fullName>
    </submittedName>
</protein>
<name>A0A2U3Q6H6_9BRAD</name>
<accession>A0A2U3Q6H6</accession>
<dbReference type="AlphaFoldDB" id="A0A2U3Q6H6"/>
<evidence type="ECO:0000313" key="2">
    <source>
        <dbReference type="EMBL" id="SPP97007.1"/>
    </source>
</evidence>
<dbReference type="EMBL" id="LS398110">
    <property type="protein sequence ID" value="SPP97007.1"/>
    <property type="molecule type" value="Genomic_DNA"/>
</dbReference>
<gene>
    <name evidence="2" type="ORF">BRAD3257_6089</name>
</gene>
<proteinExistence type="predicted"/>
<dbReference type="Proteomes" id="UP000246085">
    <property type="component" value="Chromosome BRAD3257"/>
</dbReference>
<reference evidence="2 3" key="1">
    <citation type="submission" date="2018-03" db="EMBL/GenBank/DDBJ databases">
        <authorList>
            <person name="Gully D."/>
        </authorList>
    </citation>
    <scope>NUCLEOTIDE SEQUENCE [LARGE SCALE GENOMIC DNA]</scope>
    <source>
        <strain evidence="2">ORS3257</strain>
    </source>
</reference>
<organism evidence="2 3">
    <name type="scientific">Bradyrhizobium vignae</name>
    <dbReference type="NCBI Taxonomy" id="1549949"/>
    <lineage>
        <taxon>Bacteria</taxon>
        <taxon>Pseudomonadati</taxon>
        <taxon>Pseudomonadota</taxon>
        <taxon>Alphaproteobacteria</taxon>
        <taxon>Hyphomicrobiales</taxon>
        <taxon>Nitrobacteraceae</taxon>
        <taxon>Bradyrhizobium</taxon>
    </lineage>
</organism>
<sequence length="169" mass="18425">MKYTSAGPLADPETGARKLIEIASGIQPVQDGRVFIELINVPFLKQGGTGEKFRSAIASAQERGWLELHESGIRPYSRQRRPPRSDVSISSFRLPPRWNCITPPVLVVAGDATKSVLELPATNDFAPTVLRFVPRDDGMDPQACGYPNSSAKNDLRGSVASSRGMRSVF</sequence>
<dbReference type="KEGG" id="bvz:BRAD3257_6089"/>
<feature type="region of interest" description="Disordered" evidence="1">
    <location>
        <begin position="144"/>
        <end position="169"/>
    </location>
</feature>